<name>A0A853I5S6_9GAMM</name>
<gene>
    <name evidence="4" type="ORF">H0A36_21990</name>
</gene>
<evidence type="ECO:0000313" key="5">
    <source>
        <dbReference type="Proteomes" id="UP000569732"/>
    </source>
</evidence>
<dbReference type="PANTHER" id="PTHR35936:SF25">
    <property type="entry name" value="ABC TRANSPORTER SUBSTRATE-BINDING PROTEIN"/>
    <property type="match status" value="1"/>
</dbReference>
<keyword evidence="5" id="KW-1185">Reference proteome</keyword>
<feature type="domain" description="Solute-binding protein family 3/N-terminal" evidence="3">
    <location>
        <begin position="26"/>
        <end position="243"/>
    </location>
</feature>
<evidence type="ECO:0000256" key="1">
    <source>
        <dbReference type="ARBA" id="ARBA00010333"/>
    </source>
</evidence>
<dbReference type="SUPFAM" id="SSF53850">
    <property type="entry name" value="Periplasmic binding protein-like II"/>
    <property type="match status" value="1"/>
</dbReference>
<dbReference type="Proteomes" id="UP000569732">
    <property type="component" value="Unassembled WGS sequence"/>
</dbReference>
<protein>
    <submittedName>
        <fullName evidence="4">Transporter substrate-binding domain-containing protein</fullName>
    </submittedName>
</protein>
<reference evidence="4 5" key="1">
    <citation type="submission" date="2020-07" db="EMBL/GenBank/DDBJ databases">
        <title>Endozoicomonas sp. nov., isolated from sediment.</title>
        <authorList>
            <person name="Gu T."/>
        </authorList>
    </citation>
    <scope>NUCLEOTIDE SEQUENCE [LARGE SCALE GENOMIC DNA]</scope>
    <source>
        <strain evidence="4 5">SM1973</strain>
    </source>
</reference>
<evidence type="ECO:0000313" key="4">
    <source>
        <dbReference type="EMBL" id="NYZ68693.1"/>
    </source>
</evidence>
<dbReference type="InterPro" id="IPR001638">
    <property type="entry name" value="Solute-binding_3/MltF_N"/>
</dbReference>
<proteinExistence type="inferred from homology"/>
<evidence type="ECO:0000256" key="2">
    <source>
        <dbReference type="ARBA" id="ARBA00022729"/>
    </source>
</evidence>
<evidence type="ECO:0000259" key="3">
    <source>
        <dbReference type="Pfam" id="PF00497"/>
    </source>
</evidence>
<accession>A0A853I5S6</accession>
<comment type="similarity">
    <text evidence="1">Belongs to the bacterial solute-binding protein 3 family.</text>
</comment>
<organism evidence="4 5">
    <name type="scientific">Spartinivicinus marinus</name>
    <dbReference type="NCBI Taxonomy" id="2994442"/>
    <lineage>
        <taxon>Bacteria</taxon>
        <taxon>Pseudomonadati</taxon>
        <taxon>Pseudomonadota</taxon>
        <taxon>Gammaproteobacteria</taxon>
        <taxon>Oceanospirillales</taxon>
        <taxon>Zooshikellaceae</taxon>
        <taxon>Spartinivicinus</taxon>
    </lineage>
</organism>
<comment type="caution">
    <text evidence="4">The sequence shown here is derived from an EMBL/GenBank/DDBJ whole genome shotgun (WGS) entry which is preliminary data.</text>
</comment>
<dbReference type="Pfam" id="PF00497">
    <property type="entry name" value="SBP_bac_3"/>
    <property type="match status" value="1"/>
</dbReference>
<dbReference type="EMBL" id="JACCKB010000048">
    <property type="protein sequence ID" value="NYZ68693.1"/>
    <property type="molecule type" value="Genomic_DNA"/>
</dbReference>
<dbReference type="PANTHER" id="PTHR35936">
    <property type="entry name" value="MEMBRANE-BOUND LYTIC MUREIN TRANSGLYCOSYLASE F"/>
    <property type="match status" value="1"/>
</dbReference>
<dbReference type="Gene3D" id="3.40.190.10">
    <property type="entry name" value="Periplasmic binding protein-like II"/>
    <property type="match status" value="2"/>
</dbReference>
<sequence>MRLVIILILLNNLPLAHSRETIDVVTSAYEPYVIEDNQIASGIFPDIVNTVFSLQDIKVRFQFHSWTRGEDLVKKGMVFATFPYIINTQRTELFEFSDPVIYFFPKFFYLKQNFPEGFSWHNLKDFKPYIIGGVFGYWYESAFREQKIEVHYVTTDTQNIYKLMYGRIDFTLIDELVGWKLIESIYPQQRRVFAVAKKPESSSTFHLMISRSYPHANKLTEQFNKGLKRIKTNGTYQRIFRRYAVPMEYATSW</sequence>
<dbReference type="AlphaFoldDB" id="A0A853I5S6"/>
<keyword evidence="2" id="KW-0732">Signal</keyword>